<dbReference type="Proteomes" id="UP000193335">
    <property type="component" value="Unassembled WGS sequence"/>
</dbReference>
<protein>
    <submittedName>
        <fullName evidence="1">Uncharacterized protein</fullName>
    </submittedName>
</protein>
<organism evidence="1 2">
    <name type="scientific">Bradyrhizobium japonicum</name>
    <dbReference type="NCBI Taxonomy" id="375"/>
    <lineage>
        <taxon>Bacteria</taxon>
        <taxon>Pseudomonadati</taxon>
        <taxon>Pseudomonadota</taxon>
        <taxon>Alphaproteobacteria</taxon>
        <taxon>Hyphomicrobiales</taxon>
        <taxon>Nitrobacteraceae</taxon>
        <taxon>Bradyrhizobium</taxon>
    </lineage>
</organism>
<dbReference type="EMBL" id="NAFL01000264">
    <property type="protein sequence ID" value="OSJ29717.1"/>
    <property type="molecule type" value="Genomic_DNA"/>
</dbReference>
<evidence type="ECO:0000313" key="2">
    <source>
        <dbReference type="Proteomes" id="UP000193335"/>
    </source>
</evidence>
<accession>A0A1Y2JJ76</accession>
<evidence type="ECO:0000313" key="1">
    <source>
        <dbReference type="EMBL" id="OSJ29717.1"/>
    </source>
</evidence>
<reference evidence="1 2" key="1">
    <citation type="submission" date="2017-03" db="EMBL/GenBank/DDBJ databases">
        <title>Whole genome sequences of fourteen strains of Bradyrhizobium canariense and one strain of Bradyrhizobium japonicum isolated from Lupinus (Papilionoideae: Genisteae) species in Algeria.</title>
        <authorList>
            <person name="Crovadore J."/>
            <person name="Chekireb D."/>
            <person name="Brachmann A."/>
            <person name="Chablais R."/>
            <person name="Cochard B."/>
            <person name="Lefort F."/>
        </authorList>
    </citation>
    <scope>NUCLEOTIDE SEQUENCE [LARGE SCALE GENOMIC DNA]</scope>
    <source>
        <strain evidence="1 2">UBMA197</strain>
    </source>
</reference>
<comment type="caution">
    <text evidence="1">The sequence shown here is derived from an EMBL/GenBank/DDBJ whole genome shotgun (WGS) entry which is preliminary data.</text>
</comment>
<name>A0A1Y2JJ76_BRAJP</name>
<sequence>MKVTKDTLDIAKSIVTRLEPDEFEDQYEAAMVDLTRAVPTMALRRSVDQEAAAAKAPSAKEAG</sequence>
<dbReference type="AlphaFoldDB" id="A0A1Y2JJ76"/>
<dbReference type="RefSeq" id="WP_085402337.1">
    <property type="nucleotide sequence ID" value="NZ_NAFL01000264.1"/>
</dbReference>
<gene>
    <name evidence="1" type="ORF">BSZ19_26340</name>
</gene>
<proteinExistence type="predicted"/>